<dbReference type="STRING" id="1122934.SAMN02745691_01688"/>
<keyword evidence="3 6" id="KW-1005">Bacterial flagellum biogenesis</keyword>
<dbReference type="GO" id="GO:0045947">
    <property type="term" value="P:negative regulation of translational initiation"/>
    <property type="evidence" value="ECO:0007669"/>
    <property type="project" value="UniProtKB-UniRule"/>
</dbReference>
<evidence type="ECO:0000256" key="3">
    <source>
        <dbReference type="ARBA" id="ARBA00022795"/>
    </source>
</evidence>
<protein>
    <recommendedName>
        <fullName evidence="6">Translational regulator CsrA</fullName>
    </recommendedName>
</protein>
<keyword evidence="1 6" id="KW-0963">Cytoplasm</keyword>
<dbReference type="GO" id="GO:0006402">
    <property type="term" value="P:mRNA catabolic process"/>
    <property type="evidence" value="ECO:0007669"/>
    <property type="project" value="InterPro"/>
</dbReference>
<evidence type="ECO:0000256" key="6">
    <source>
        <dbReference type="HAMAP-Rule" id="MF_00167"/>
    </source>
</evidence>
<evidence type="ECO:0000256" key="1">
    <source>
        <dbReference type="ARBA" id="ARBA00022490"/>
    </source>
</evidence>
<dbReference type="GO" id="GO:1902208">
    <property type="term" value="P:regulation of bacterial-type flagellum assembly"/>
    <property type="evidence" value="ECO:0007669"/>
    <property type="project" value="UniProtKB-UniRule"/>
</dbReference>
<evidence type="ECO:0000256" key="5">
    <source>
        <dbReference type="ARBA" id="ARBA00022884"/>
    </source>
</evidence>
<keyword evidence="4 6" id="KW-0810">Translation regulation</keyword>
<dbReference type="GO" id="GO:0006109">
    <property type="term" value="P:regulation of carbohydrate metabolic process"/>
    <property type="evidence" value="ECO:0007669"/>
    <property type="project" value="InterPro"/>
</dbReference>
<proteinExistence type="inferred from homology"/>
<dbReference type="OrthoDB" id="9809061at2"/>
<dbReference type="InterPro" id="IPR003751">
    <property type="entry name" value="CsrA"/>
</dbReference>
<dbReference type="Proteomes" id="UP000184342">
    <property type="component" value="Unassembled WGS sequence"/>
</dbReference>
<keyword evidence="2 6" id="KW-0678">Repressor</keyword>
<evidence type="ECO:0000313" key="8">
    <source>
        <dbReference type="Proteomes" id="UP000184342"/>
    </source>
</evidence>
<comment type="similarity">
    <text evidence="6">Belongs to the CsrA/RsmA family.</text>
</comment>
<dbReference type="PANTHER" id="PTHR34984">
    <property type="entry name" value="CARBON STORAGE REGULATOR"/>
    <property type="match status" value="1"/>
</dbReference>
<name>A0A1M6I627_9FIRM</name>
<sequence length="77" mass="8505">MLILQRKKGESIVINGNIKVSVVDSGSDWVKLAIDAPKEISIMRSELLEAAQANREASCQDTVHLSQLEDFFSKKSS</sequence>
<dbReference type="GO" id="GO:0005829">
    <property type="term" value="C:cytosol"/>
    <property type="evidence" value="ECO:0007669"/>
    <property type="project" value="TreeGrafter"/>
</dbReference>
<dbReference type="HAMAP" id="MF_00167">
    <property type="entry name" value="CsrA"/>
    <property type="match status" value="1"/>
</dbReference>
<comment type="subcellular location">
    <subcellularLocation>
        <location evidence="6">Cytoplasm</location>
    </subcellularLocation>
</comment>
<evidence type="ECO:0000256" key="4">
    <source>
        <dbReference type="ARBA" id="ARBA00022845"/>
    </source>
</evidence>
<dbReference type="GO" id="GO:0048027">
    <property type="term" value="F:mRNA 5'-UTR binding"/>
    <property type="evidence" value="ECO:0007669"/>
    <property type="project" value="UniProtKB-UniRule"/>
</dbReference>
<organism evidence="7 8">
    <name type="scientific">Parasporobacterium paucivorans DSM 15970</name>
    <dbReference type="NCBI Taxonomy" id="1122934"/>
    <lineage>
        <taxon>Bacteria</taxon>
        <taxon>Bacillati</taxon>
        <taxon>Bacillota</taxon>
        <taxon>Clostridia</taxon>
        <taxon>Lachnospirales</taxon>
        <taxon>Lachnospiraceae</taxon>
        <taxon>Parasporobacterium</taxon>
    </lineage>
</organism>
<dbReference type="EMBL" id="FQYT01000017">
    <property type="protein sequence ID" value="SHJ29864.1"/>
    <property type="molecule type" value="Genomic_DNA"/>
</dbReference>
<comment type="subunit">
    <text evidence="6">Homodimer; the beta-strands of each monomer intercalate to form a hydrophobic core, while the alpha-helices form wings that extend away from the core.</text>
</comment>
<comment type="function">
    <text evidence="6">A translational regulator that binds mRNA to regulate translation initiation and/or mRNA stability. Usually binds in the 5'-UTR at or near the Shine-Dalgarno sequence preventing ribosome-binding, thus repressing translation. Its main target seems to be the major flagellin gene, while its function is anatagonized by FliW.</text>
</comment>
<dbReference type="Pfam" id="PF02599">
    <property type="entry name" value="CsrA"/>
    <property type="match status" value="1"/>
</dbReference>
<reference evidence="7 8" key="1">
    <citation type="submission" date="2016-11" db="EMBL/GenBank/DDBJ databases">
        <authorList>
            <person name="Jaros S."/>
            <person name="Januszkiewicz K."/>
            <person name="Wedrychowicz H."/>
        </authorList>
    </citation>
    <scope>NUCLEOTIDE SEQUENCE [LARGE SCALE GENOMIC DNA]</scope>
    <source>
        <strain evidence="7 8">DSM 15970</strain>
    </source>
</reference>
<gene>
    <name evidence="6" type="primary">csrA</name>
    <name evidence="7" type="ORF">SAMN02745691_01688</name>
</gene>
<dbReference type="AlphaFoldDB" id="A0A1M6I627"/>
<evidence type="ECO:0000256" key="2">
    <source>
        <dbReference type="ARBA" id="ARBA00022491"/>
    </source>
</evidence>
<dbReference type="RefSeq" id="WP_073993982.1">
    <property type="nucleotide sequence ID" value="NZ_FQYT01000017.1"/>
</dbReference>
<dbReference type="InterPro" id="IPR036107">
    <property type="entry name" value="CsrA_sf"/>
</dbReference>
<dbReference type="GO" id="GO:0044781">
    <property type="term" value="P:bacterial-type flagellum organization"/>
    <property type="evidence" value="ECO:0007669"/>
    <property type="project" value="UniProtKB-KW"/>
</dbReference>
<keyword evidence="8" id="KW-1185">Reference proteome</keyword>
<dbReference type="PANTHER" id="PTHR34984:SF1">
    <property type="entry name" value="CARBON STORAGE REGULATOR"/>
    <property type="match status" value="1"/>
</dbReference>
<dbReference type="SUPFAM" id="SSF117130">
    <property type="entry name" value="CsrA-like"/>
    <property type="match status" value="1"/>
</dbReference>
<accession>A0A1M6I627</accession>
<evidence type="ECO:0000313" key="7">
    <source>
        <dbReference type="EMBL" id="SHJ29864.1"/>
    </source>
</evidence>
<dbReference type="Gene3D" id="2.60.40.4380">
    <property type="entry name" value="Translational regulator CsrA"/>
    <property type="match status" value="1"/>
</dbReference>
<keyword evidence="5 6" id="KW-0694">RNA-binding</keyword>